<sequence>MPYTRVLFSAIVGAIIGYITNWLAIKMLFRPHEEKRIFGLKVPFTPGLIPKEQKRIAKSVADAIGNHLLTSDTMLEALQNNGIDKKFESWIEGKALEISRKTISIGEQIKIIVGEKFHGVIKNIKDKMSTFFISFIRKDKVKCELEKLVLDVIKKELSKDPNIILESDYYKNIRNEIIKKSAQYKNSEEFKKNIEELIKDKISNLEDTDKSLEEVIPVGIISTIKVYVYSKNYDIAMKIKETLKEEEVQTKLKKFLSDMISININPMIAMFLNTDTIYSKLVPAIDNYLDKEENQREIALLINSLIDKALKTKVGDILSNISEESKERNIEAIGDIIIDKVIDEKVISAILSALEDKVRDKETLQELFSEFNINTEEVLTRFIGIKIDEIIDSSELEEKIREYTNSTIDNILNIKISDLSNGKEAQISKIALKTSEGLFNRFVTSKAVEFIEALDIRKIVEDKINSFEVSFAEEIILEIASRELNAITSLGALLGFIMGLLSAIMAAI</sequence>
<evidence type="ECO:0000256" key="2">
    <source>
        <dbReference type="ARBA" id="ARBA00008053"/>
    </source>
</evidence>
<evidence type="ECO:0000256" key="1">
    <source>
        <dbReference type="ARBA" id="ARBA00004308"/>
    </source>
</evidence>
<dbReference type="Proteomes" id="UP000239614">
    <property type="component" value="Unassembled WGS sequence"/>
</dbReference>
<evidence type="ECO:0008006" key="9">
    <source>
        <dbReference type="Google" id="ProtNLM"/>
    </source>
</evidence>
<dbReference type="PANTHER" id="PTHR35791:SF1">
    <property type="entry name" value="UPF0754 MEMBRANE PROTEIN YHEB"/>
    <property type="match status" value="1"/>
</dbReference>
<dbReference type="PANTHER" id="PTHR35791">
    <property type="entry name" value="UPF0754 MEMBRANE PROTEIN YHEB"/>
    <property type="match status" value="1"/>
</dbReference>
<evidence type="ECO:0000256" key="3">
    <source>
        <dbReference type="ARBA" id="ARBA00022692"/>
    </source>
</evidence>
<comment type="caution">
    <text evidence="7">The sequence shown here is derived from an EMBL/GenBank/DDBJ whole genome shotgun (WGS) entry which is preliminary data.</text>
</comment>
<proteinExistence type="inferred from homology"/>
<dbReference type="GO" id="GO:0012505">
    <property type="term" value="C:endomembrane system"/>
    <property type="evidence" value="ECO:0007669"/>
    <property type="project" value="UniProtKB-SubCell"/>
</dbReference>
<feature type="transmembrane region" description="Helical" evidence="6">
    <location>
        <begin position="484"/>
        <end position="507"/>
    </location>
</feature>
<dbReference type="OrthoDB" id="9787430at2"/>
<feature type="transmembrane region" description="Helical" evidence="6">
    <location>
        <begin position="6"/>
        <end position="29"/>
    </location>
</feature>
<dbReference type="EMBL" id="PVXN01000037">
    <property type="protein sequence ID" value="PRR72082.1"/>
    <property type="molecule type" value="Genomic_DNA"/>
</dbReference>
<comment type="subcellular location">
    <subcellularLocation>
        <location evidence="1">Endomembrane system</location>
    </subcellularLocation>
</comment>
<evidence type="ECO:0000313" key="8">
    <source>
        <dbReference type="Proteomes" id="UP000239614"/>
    </source>
</evidence>
<protein>
    <recommendedName>
        <fullName evidence="9">DUF445 family protein</fullName>
    </recommendedName>
</protein>
<reference evidence="7 8" key="1">
    <citation type="submission" date="2018-03" db="EMBL/GenBank/DDBJ databases">
        <title>Genome sequence of Clostridium thermopalmarium DSM 5974.</title>
        <authorList>
            <person name="Poehlein A."/>
            <person name="Daniel R."/>
        </authorList>
    </citation>
    <scope>NUCLEOTIDE SEQUENCE [LARGE SCALE GENOMIC DNA]</scope>
    <source>
        <strain evidence="7 8">DSM 5974</strain>
    </source>
</reference>
<name>A0A2T0AR99_9CLOT</name>
<evidence type="ECO:0000256" key="5">
    <source>
        <dbReference type="ARBA" id="ARBA00023136"/>
    </source>
</evidence>
<comment type="similarity">
    <text evidence="2">Belongs to the UPF0754 family.</text>
</comment>
<organism evidence="7 8">
    <name type="scientific">Clostridium thermopalmarium DSM 5974</name>
    <dbReference type="NCBI Taxonomy" id="1121340"/>
    <lineage>
        <taxon>Bacteria</taxon>
        <taxon>Bacillati</taxon>
        <taxon>Bacillota</taxon>
        <taxon>Clostridia</taxon>
        <taxon>Eubacteriales</taxon>
        <taxon>Clostridiaceae</taxon>
        <taxon>Clostridium</taxon>
    </lineage>
</organism>
<dbReference type="Pfam" id="PF04286">
    <property type="entry name" value="DUF445"/>
    <property type="match status" value="2"/>
</dbReference>
<keyword evidence="8" id="KW-1185">Reference proteome</keyword>
<keyword evidence="4 6" id="KW-1133">Transmembrane helix</keyword>
<keyword evidence="5 6" id="KW-0472">Membrane</keyword>
<dbReference type="InterPro" id="IPR007383">
    <property type="entry name" value="DUF445"/>
</dbReference>
<accession>A0A2T0AR99</accession>
<keyword evidence="3 6" id="KW-0812">Transmembrane</keyword>
<evidence type="ECO:0000313" key="7">
    <source>
        <dbReference type="EMBL" id="PRR72082.1"/>
    </source>
</evidence>
<evidence type="ECO:0000256" key="6">
    <source>
        <dbReference type="SAM" id="Phobius"/>
    </source>
</evidence>
<dbReference type="AlphaFoldDB" id="A0A2T0AR99"/>
<evidence type="ECO:0000256" key="4">
    <source>
        <dbReference type="ARBA" id="ARBA00022989"/>
    </source>
</evidence>
<dbReference type="RefSeq" id="WP_106024380.1">
    <property type="nucleotide sequence ID" value="NZ_PVXN01000037.1"/>
</dbReference>
<gene>
    <name evidence="7" type="ORF">CPAL_15690</name>
</gene>